<feature type="region of interest" description="Disordered" evidence="1">
    <location>
        <begin position="611"/>
        <end position="643"/>
    </location>
</feature>
<dbReference type="Proteomes" id="UP000716291">
    <property type="component" value="Unassembled WGS sequence"/>
</dbReference>
<feature type="region of interest" description="Disordered" evidence="1">
    <location>
        <begin position="275"/>
        <end position="307"/>
    </location>
</feature>
<dbReference type="EMBL" id="JAANQT010000815">
    <property type="protein sequence ID" value="KAG1308188.1"/>
    <property type="molecule type" value="Genomic_DNA"/>
</dbReference>
<dbReference type="OrthoDB" id="2280645at2759"/>
<sequence>MGQSSSLENTESISENEEDQLHDSRRRRYKKIDVKSCSKNINESQEDDVTLSPLYSFFPNMNTAEAPSNCPEAMSSSIVETSNPLKEDTFKASKNVNNSVGLASKIIPKRPWSSYHLFQLANSSSNTISDSKARMIRSPRIQPKDNKGNETNRNISRGRIKFVEPPKPIYVNHRHPQLEELARQNADIDQLITMMQNHKVSDDNSYHLDSSRNDNNIPSSEFQFSFPTSQQQYASPPLIHEDEDEGEATAVVEYQGQFKYDTIKNRKILPLPKRKLKSTADIKSGSNTSSNGSSPSIPTSPFTFSSDKTMPKVSFLTDASRNVLQQQQHQQHQQQQQQVQDSVILLSSESNRTATNRKDRPSMSKKIKSMERVQTNLINDEKSVAAITTGKRKETSSNQSTFKTPPKMEVFTKYTPPSKDGFEFPNFNFQFNNNTDDEGKNTTISLFSQKPIIKPLIDDNNSTTNDTNTNSLPNNKTSATYSHSVFAGKKETRKNLSAKPPSVAAAAAVAATKRPSNSHSATTAATTTKVKRKENDRKKPATNKTTKKNKKSKNKKSEDVAPGGFLSSDITLFENPISDDWICFFCQFDIFCHGIEDAKKKNGYYRRKKERLRRTNEARRITGGVESSDDHFDEEHRHRHHHA</sequence>
<evidence type="ECO:0000256" key="1">
    <source>
        <dbReference type="SAM" id="MobiDB-lite"/>
    </source>
</evidence>
<feature type="compositionally biased region" description="Low complexity" evidence="1">
    <location>
        <begin position="284"/>
        <end position="306"/>
    </location>
</feature>
<feature type="compositionally biased region" description="Basic and acidic residues" evidence="1">
    <location>
        <begin position="202"/>
        <end position="212"/>
    </location>
</feature>
<accession>A0A9P6X975</accession>
<dbReference type="AlphaFoldDB" id="A0A9P6X975"/>
<feature type="region of interest" description="Disordered" evidence="1">
    <location>
        <begin position="507"/>
        <end position="561"/>
    </location>
</feature>
<gene>
    <name evidence="2" type="ORF">G6F64_006232</name>
</gene>
<evidence type="ECO:0000313" key="3">
    <source>
        <dbReference type="Proteomes" id="UP000716291"/>
    </source>
</evidence>
<feature type="compositionally biased region" description="Polar residues" evidence="1">
    <location>
        <begin position="472"/>
        <end position="481"/>
    </location>
</feature>
<keyword evidence="3" id="KW-1185">Reference proteome</keyword>
<feature type="region of interest" description="Disordered" evidence="1">
    <location>
        <begin position="455"/>
        <end position="481"/>
    </location>
</feature>
<feature type="compositionally biased region" description="Basic residues" evidence="1">
    <location>
        <begin position="545"/>
        <end position="554"/>
    </location>
</feature>
<protein>
    <submittedName>
        <fullName evidence="2">Uncharacterized protein</fullName>
    </submittedName>
</protein>
<feature type="region of interest" description="Disordered" evidence="1">
    <location>
        <begin position="1"/>
        <end position="34"/>
    </location>
</feature>
<feature type="region of interest" description="Disordered" evidence="1">
    <location>
        <begin position="202"/>
        <end position="234"/>
    </location>
</feature>
<feature type="compositionally biased region" description="Polar residues" evidence="1">
    <location>
        <begin position="1"/>
        <end position="13"/>
    </location>
</feature>
<comment type="caution">
    <text evidence="2">The sequence shown here is derived from an EMBL/GenBank/DDBJ whole genome shotgun (WGS) entry which is preliminary data.</text>
</comment>
<organism evidence="2 3">
    <name type="scientific">Rhizopus oryzae</name>
    <name type="common">Mucormycosis agent</name>
    <name type="synonym">Rhizopus arrhizus var. delemar</name>
    <dbReference type="NCBI Taxonomy" id="64495"/>
    <lineage>
        <taxon>Eukaryota</taxon>
        <taxon>Fungi</taxon>
        <taxon>Fungi incertae sedis</taxon>
        <taxon>Mucoromycota</taxon>
        <taxon>Mucoromycotina</taxon>
        <taxon>Mucoromycetes</taxon>
        <taxon>Mucorales</taxon>
        <taxon>Mucorineae</taxon>
        <taxon>Rhizopodaceae</taxon>
        <taxon>Rhizopus</taxon>
    </lineage>
</organism>
<proteinExistence type="predicted"/>
<name>A0A9P6X975_RHIOR</name>
<feature type="compositionally biased region" description="Polar residues" evidence="1">
    <location>
        <begin position="213"/>
        <end position="234"/>
    </location>
</feature>
<reference evidence="2" key="1">
    <citation type="journal article" date="2020" name="Microb. Genom.">
        <title>Genetic diversity of clinical and environmental Mucorales isolates obtained from an investigation of mucormycosis cases among solid organ transplant recipients.</title>
        <authorList>
            <person name="Nguyen M.H."/>
            <person name="Kaul D."/>
            <person name="Muto C."/>
            <person name="Cheng S.J."/>
            <person name="Richter R.A."/>
            <person name="Bruno V.M."/>
            <person name="Liu G."/>
            <person name="Beyhan S."/>
            <person name="Sundermann A.J."/>
            <person name="Mounaud S."/>
            <person name="Pasculle A.W."/>
            <person name="Nierman W.C."/>
            <person name="Driscoll E."/>
            <person name="Cumbie R."/>
            <person name="Clancy C.J."/>
            <person name="Dupont C.L."/>
        </authorList>
    </citation>
    <scope>NUCLEOTIDE SEQUENCE</scope>
    <source>
        <strain evidence="2">GL11</strain>
    </source>
</reference>
<evidence type="ECO:0000313" key="2">
    <source>
        <dbReference type="EMBL" id="KAG1308188.1"/>
    </source>
</evidence>
<feature type="compositionally biased region" description="Low complexity" evidence="1">
    <location>
        <begin position="458"/>
        <end position="471"/>
    </location>
</feature>